<dbReference type="GeneID" id="30207754"/>
<dbReference type="Proteomes" id="UP000092730">
    <property type="component" value="Chromosome 2"/>
</dbReference>
<feature type="transmembrane region" description="Helical" evidence="3">
    <location>
        <begin position="130"/>
        <end position="153"/>
    </location>
</feature>
<evidence type="ECO:0000313" key="4">
    <source>
        <dbReference type="EMBL" id="OCF28496.1"/>
    </source>
</evidence>
<dbReference type="SUPFAM" id="SSF103473">
    <property type="entry name" value="MFS general substrate transporter"/>
    <property type="match status" value="1"/>
</dbReference>
<dbReference type="InterPro" id="IPR036259">
    <property type="entry name" value="MFS_trans_sf"/>
</dbReference>
<feature type="transmembrane region" description="Helical" evidence="3">
    <location>
        <begin position="400"/>
        <end position="421"/>
    </location>
</feature>
<dbReference type="EMBL" id="CP144542">
    <property type="protein sequence ID" value="WVW82634.1"/>
    <property type="molecule type" value="Genomic_DNA"/>
</dbReference>
<sequence length="426" mass="45608">MNTSNRIEKPPSAPVATSAAAAAPPLTLTPPPDGGFAAWSTIAGCWLALFVQFGLCNSFGVFQAYYESNLLSDKSPSQIAWIGTLQLFILFLGGIFVGRILDSHGAHVLTVPGSFLIVLALMMTSLCKEYWQLILAQGILFGIGCSLTFHPSVSLPPQWFSKKRAIATAVAISGSGLGGVVWPIIIRELFASPKIGFQWGTRAVGFISLGLLALSNLLIHKRAPKRSPLPWFKVLHFCRDWKFSLTIASIAFTLFGFLVPFYYISTNALALGSSEALAFYTLSFMNAGSSVGRLLAGFIHFLKPITIICTTSLLCAIFLIAMWIPLNNIASVIAFGIIYGIFSGIWLSAIPPCIASMSQLPEIGSKIGLTWGIASLLALVGAPIAGAIVEAHEGLTGFRLAALFSGIMMLVGSLLAFVVWVSTRQK</sequence>
<dbReference type="VEuPathDB" id="FungiDB:I302_03355"/>
<reference evidence="5" key="2">
    <citation type="submission" date="2013-07" db="EMBL/GenBank/DDBJ databases">
        <authorList>
            <consortium name="The Broad Institute Genome Sequencing Platform"/>
            <person name="Cuomo C."/>
            <person name="Litvintseva A."/>
            <person name="Chen Y."/>
            <person name="Heitman J."/>
            <person name="Sun S."/>
            <person name="Springer D."/>
            <person name="Dromer F."/>
            <person name="Young S.K."/>
            <person name="Zeng Q."/>
            <person name="Gargeya S."/>
            <person name="Fitzgerald M."/>
            <person name="Abouelleil A."/>
            <person name="Alvarado L."/>
            <person name="Berlin A.M."/>
            <person name="Chapman S.B."/>
            <person name="Dewar J."/>
            <person name="Goldberg J."/>
            <person name="Griggs A."/>
            <person name="Gujja S."/>
            <person name="Hansen M."/>
            <person name="Howarth C."/>
            <person name="Imamovic A."/>
            <person name="Larimer J."/>
            <person name="McCowan C."/>
            <person name="Murphy C."/>
            <person name="Pearson M."/>
            <person name="Priest M."/>
            <person name="Roberts A."/>
            <person name="Saif S."/>
            <person name="Shea T."/>
            <person name="Sykes S."/>
            <person name="Wortman J."/>
            <person name="Nusbaum C."/>
            <person name="Birren B."/>
        </authorList>
    </citation>
    <scope>NUCLEOTIDE SEQUENCE</scope>
    <source>
        <strain evidence="5">CBS 10118</strain>
    </source>
</reference>
<proteinExistence type="inferred from homology"/>
<dbReference type="RefSeq" id="XP_019049566.1">
    <property type="nucleotide sequence ID" value="XM_019190004.1"/>
</dbReference>
<keyword evidence="3" id="KW-0472">Membrane</keyword>
<evidence type="ECO:0000256" key="2">
    <source>
        <dbReference type="ARBA" id="ARBA00006727"/>
    </source>
</evidence>
<accession>A0A1B9GBU4</accession>
<evidence type="ECO:0000313" key="5">
    <source>
        <dbReference type="EMBL" id="WVW82634.1"/>
    </source>
</evidence>
<keyword evidence="3" id="KW-0812">Transmembrane</keyword>
<evidence type="ECO:0000313" key="6">
    <source>
        <dbReference type="Proteomes" id="UP000092730"/>
    </source>
</evidence>
<evidence type="ECO:0000256" key="3">
    <source>
        <dbReference type="SAM" id="Phobius"/>
    </source>
</evidence>
<dbReference type="Pfam" id="PF07690">
    <property type="entry name" value="MFS_1"/>
    <property type="match status" value="1"/>
</dbReference>
<feature type="transmembrane region" description="Helical" evidence="3">
    <location>
        <begin position="46"/>
        <end position="66"/>
    </location>
</feature>
<evidence type="ECO:0008006" key="7">
    <source>
        <dbReference type="Google" id="ProtNLM"/>
    </source>
</evidence>
<keyword evidence="6" id="KW-1185">Reference proteome</keyword>
<dbReference type="Gene3D" id="1.20.1250.20">
    <property type="entry name" value="MFS general substrate transporter like domains"/>
    <property type="match status" value="2"/>
</dbReference>
<comment type="subcellular location">
    <subcellularLocation>
        <location evidence="1">Membrane</location>
        <topology evidence="1">Multi-pass membrane protein</topology>
    </subcellularLocation>
</comment>
<dbReference type="AlphaFoldDB" id="A0A1B9GBU4"/>
<name>A0A1B9GBU4_9TREE</name>
<feature type="transmembrane region" description="Helical" evidence="3">
    <location>
        <begin position="197"/>
        <end position="219"/>
    </location>
</feature>
<dbReference type="EMBL" id="KI894019">
    <property type="protein sequence ID" value="OCF28496.1"/>
    <property type="molecule type" value="Genomic_DNA"/>
</dbReference>
<feature type="transmembrane region" description="Helical" evidence="3">
    <location>
        <begin position="243"/>
        <end position="265"/>
    </location>
</feature>
<comment type="similarity">
    <text evidence="2">Belongs to the major facilitator superfamily. Monocarboxylate porter (TC 2.A.1.13) family.</text>
</comment>
<keyword evidence="3" id="KW-1133">Transmembrane helix</keyword>
<gene>
    <name evidence="4" type="ORF">I302_03355</name>
    <name evidence="5" type="ORF">I302_104645</name>
</gene>
<reference evidence="4" key="3">
    <citation type="submission" date="2014-01" db="EMBL/GenBank/DDBJ databases">
        <title>Evolution of pathogenesis and genome organization in the Tremellales.</title>
        <authorList>
            <person name="Cuomo C."/>
            <person name="Litvintseva A."/>
            <person name="Heitman J."/>
            <person name="Chen Y."/>
            <person name="Sun S."/>
            <person name="Springer D."/>
            <person name="Dromer F."/>
            <person name="Young S."/>
            <person name="Zeng Q."/>
            <person name="Chapman S."/>
            <person name="Gujja S."/>
            <person name="Saif S."/>
            <person name="Birren B."/>
        </authorList>
    </citation>
    <scope>NUCLEOTIDE SEQUENCE</scope>
    <source>
        <strain evidence="4">CBS 10118</strain>
    </source>
</reference>
<protein>
    <recommendedName>
        <fullName evidence="7">Major facilitator superfamily (MFS) profile domain-containing protein</fullName>
    </recommendedName>
</protein>
<dbReference type="PANTHER" id="PTHR11360">
    <property type="entry name" value="MONOCARBOXYLATE TRANSPORTER"/>
    <property type="match status" value="1"/>
</dbReference>
<dbReference type="GO" id="GO:0022857">
    <property type="term" value="F:transmembrane transporter activity"/>
    <property type="evidence" value="ECO:0007669"/>
    <property type="project" value="InterPro"/>
</dbReference>
<feature type="transmembrane region" description="Helical" evidence="3">
    <location>
        <begin position="165"/>
        <end position="185"/>
    </location>
</feature>
<dbReference type="OrthoDB" id="6499973at2759"/>
<feature type="transmembrane region" description="Helical" evidence="3">
    <location>
        <begin position="305"/>
        <end position="326"/>
    </location>
</feature>
<feature type="transmembrane region" description="Helical" evidence="3">
    <location>
        <begin position="105"/>
        <end position="124"/>
    </location>
</feature>
<reference evidence="4" key="1">
    <citation type="submission" date="2013-07" db="EMBL/GenBank/DDBJ databases">
        <title>The Genome Sequence of Cryptococcus bestiolae CBS10118.</title>
        <authorList>
            <consortium name="The Broad Institute Genome Sequencing Platform"/>
            <person name="Cuomo C."/>
            <person name="Litvintseva A."/>
            <person name="Chen Y."/>
            <person name="Heitman J."/>
            <person name="Sun S."/>
            <person name="Springer D."/>
            <person name="Dromer F."/>
            <person name="Young S.K."/>
            <person name="Zeng Q."/>
            <person name="Gargeya S."/>
            <person name="Fitzgerald M."/>
            <person name="Abouelleil A."/>
            <person name="Alvarado L."/>
            <person name="Berlin A.M."/>
            <person name="Chapman S.B."/>
            <person name="Dewar J."/>
            <person name="Goldberg J."/>
            <person name="Griggs A."/>
            <person name="Gujja S."/>
            <person name="Hansen M."/>
            <person name="Howarth C."/>
            <person name="Imamovic A."/>
            <person name="Larimer J."/>
            <person name="McCowan C."/>
            <person name="Murphy C."/>
            <person name="Pearson M."/>
            <person name="Priest M."/>
            <person name="Roberts A."/>
            <person name="Saif S."/>
            <person name="Shea T."/>
            <person name="Sykes S."/>
            <person name="Wortman J."/>
            <person name="Nusbaum C."/>
            <person name="Birren B."/>
        </authorList>
    </citation>
    <scope>NUCLEOTIDE SEQUENCE [LARGE SCALE GENOMIC DNA]</scope>
    <source>
        <strain evidence="4">CBS 10118</strain>
    </source>
</reference>
<reference evidence="5" key="4">
    <citation type="submission" date="2024-02" db="EMBL/GenBank/DDBJ databases">
        <title>Comparative genomics of Cryptococcus and Kwoniella reveals pathogenesis evolution and contrasting modes of karyotype evolution via chromosome fusion or intercentromeric recombination.</title>
        <authorList>
            <person name="Coelho M.A."/>
            <person name="David-Palma M."/>
            <person name="Shea T."/>
            <person name="Bowers K."/>
            <person name="McGinley-Smith S."/>
            <person name="Mohammad A.W."/>
            <person name="Gnirke A."/>
            <person name="Yurkov A.M."/>
            <person name="Nowrousian M."/>
            <person name="Sun S."/>
            <person name="Cuomo C.A."/>
            <person name="Heitman J."/>
        </authorList>
    </citation>
    <scope>NUCLEOTIDE SEQUENCE</scope>
    <source>
        <strain evidence="5">CBS 10118</strain>
    </source>
</reference>
<organism evidence="4">
    <name type="scientific">Kwoniella bestiolae CBS 10118</name>
    <dbReference type="NCBI Taxonomy" id="1296100"/>
    <lineage>
        <taxon>Eukaryota</taxon>
        <taxon>Fungi</taxon>
        <taxon>Dikarya</taxon>
        <taxon>Basidiomycota</taxon>
        <taxon>Agaricomycotina</taxon>
        <taxon>Tremellomycetes</taxon>
        <taxon>Tremellales</taxon>
        <taxon>Cryptococcaceae</taxon>
        <taxon>Kwoniella</taxon>
    </lineage>
</organism>
<dbReference type="KEGG" id="kbi:30207754"/>
<dbReference type="InterPro" id="IPR050327">
    <property type="entry name" value="Proton-linked_MCT"/>
</dbReference>
<dbReference type="GO" id="GO:0016020">
    <property type="term" value="C:membrane"/>
    <property type="evidence" value="ECO:0007669"/>
    <property type="project" value="UniProtKB-SubCell"/>
</dbReference>
<feature type="transmembrane region" description="Helical" evidence="3">
    <location>
        <begin position="367"/>
        <end position="388"/>
    </location>
</feature>
<feature type="transmembrane region" description="Helical" evidence="3">
    <location>
        <begin position="277"/>
        <end position="298"/>
    </location>
</feature>
<feature type="transmembrane region" description="Helical" evidence="3">
    <location>
        <begin position="332"/>
        <end position="355"/>
    </location>
</feature>
<feature type="transmembrane region" description="Helical" evidence="3">
    <location>
        <begin position="78"/>
        <end position="98"/>
    </location>
</feature>
<dbReference type="PANTHER" id="PTHR11360:SF177">
    <property type="entry name" value="RIBOFLAVIN TRANSPORTER MCH5"/>
    <property type="match status" value="1"/>
</dbReference>
<dbReference type="InterPro" id="IPR011701">
    <property type="entry name" value="MFS"/>
</dbReference>
<evidence type="ECO:0000256" key="1">
    <source>
        <dbReference type="ARBA" id="ARBA00004141"/>
    </source>
</evidence>